<evidence type="ECO:0000256" key="1">
    <source>
        <dbReference type="SAM" id="Phobius"/>
    </source>
</evidence>
<proteinExistence type="predicted"/>
<keyword evidence="1" id="KW-0812">Transmembrane</keyword>
<dbReference type="SUPFAM" id="SSF51126">
    <property type="entry name" value="Pectin lyase-like"/>
    <property type="match status" value="1"/>
</dbReference>
<accession>A0A653KBR2</accession>
<gene>
    <name evidence="3" type="ORF">ACI8B_50413</name>
</gene>
<keyword evidence="1" id="KW-0472">Membrane</keyword>
<dbReference type="NCBIfam" id="TIGR04214">
    <property type="entry name" value="CSLREA_Nterm"/>
    <property type="match status" value="1"/>
</dbReference>
<dbReference type="AlphaFoldDB" id="A0A653KBR2"/>
<dbReference type="EMBL" id="CABWKZ010000045">
    <property type="protein sequence ID" value="VXA57928.1"/>
    <property type="molecule type" value="Genomic_DNA"/>
</dbReference>
<organism evidence="3 4">
    <name type="scientific">Acinetobacter proteolyticus</name>
    <dbReference type="NCBI Taxonomy" id="1776741"/>
    <lineage>
        <taxon>Bacteria</taxon>
        <taxon>Pseudomonadati</taxon>
        <taxon>Pseudomonadota</taxon>
        <taxon>Gammaproteobacteria</taxon>
        <taxon>Moraxellales</taxon>
        <taxon>Moraxellaceae</taxon>
        <taxon>Acinetobacter</taxon>
    </lineage>
</organism>
<keyword evidence="1" id="KW-1133">Transmembrane helix</keyword>
<feature type="chain" id="PRO_5024867080" description="CSLREA domain-containing protein" evidence="2">
    <location>
        <begin position="22"/>
        <end position="834"/>
    </location>
</feature>
<keyword evidence="2" id="KW-0732">Signal</keyword>
<dbReference type="InterPro" id="IPR011050">
    <property type="entry name" value="Pectin_lyase_fold/virulence"/>
</dbReference>
<evidence type="ECO:0000313" key="4">
    <source>
        <dbReference type="Proteomes" id="UP000430404"/>
    </source>
</evidence>
<evidence type="ECO:0000256" key="2">
    <source>
        <dbReference type="SAM" id="SignalP"/>
    </source>
</evidence>
<dbReference type="Proteomes" id="UP000430404">
    <property type="component" value="Unassembled WGS sequence"/>
</dbReference>
<sequence>MKNYKKALLATMVIAAMPLLAATSSNVPIKVTTFEDEDGGNLNACSLREALKTAETRKSYGGCLVTDTSSSTQKVIQLEAGTYLLKSELTPNVNVAIWGESPVDWQEKNVLINDIVNQYPAEIPLKTTIQAENSRIFNTTIGTKILALSNVILKGGRTTDRGGAIYAGADVILQSTQILDSQADKEGGAIFLAGPSAKLTLSQSLLQGNRSPKGSVLSMSCFNDTVYSKREVNINSNSLVSNGDGNSSSLLEFCGEPAITLNTNTIAQNAVNASTGNLIKFTGDTKVGGDSNNISSILSNSSTLTLSNNTIVENQGFTTLLYDKLGTKKLNFNIIAYNGGSNTYACRYLLGNATDQKDVKLSILSNALSLTGNNKCDVPSDSLKDNKTNFDISEIADIRQLLSPLQQPSAYTSYFPLYYPKTNKITVGQGDDKKEISLVNTGAINCETVDQRGLARSTTLVLFYDPETTNTCDIGSVELMKLTAGDISSSSNTSISEMIAGYQKQYDFFDNLVKNPNNPDFLTYYKSRLVQYKNLLDGFNDVERRKKNLKYRAVYVDLSNYKLPLPQEVEQADGSHKIQFFNTNDYNINIETLGVGQLENTVLNIQQPPDPNLVCEWSNDLQQIIIYRKDDVITQAGDNAFCKYTIQSKTDSNVKSSGLIRASFANIKPLVTDTSITFKYQQKQKLSLNLLTFANDDGDSGTGGTGPELKPNKAKFWKNEEGIELPIRLTNVPTRDLNITADRQGACPAPDEKETCYGGNIYVQEVNAFNPFNFSFNYQVYDADGVSSNSATVRTISTATTTDDTRPASSGGGSFGFYSVFGLFGLLAYRRFKK</sequence>
<dbReference type="RefSeq" id="WP_159724268.1">
    <property type="nucleotide sequence ID" value="NZ_LR732744.1"/>
</dbReference>
<feature type="transmembrane region" description="Helical" evidence="1">
    <location>
        <begin position="811"/>
        <end position="829"/>
    </location>
</feature>
<evidence type="ECO:0000313" key="3">
    <source>
        <dbReference type="EMBL" id="VXA57928.1"/>
    </source>
</evidence>
<name>A0A653KBR2_9GAMM</name>
<dbReference type="InterPro" id="IPR026457">
    <property type="entry name" value="CSLREA_Nterm"/>
</dbReference>
<feature type="signal peptide" evidence="2">
    <location>
        <begin position="1"/>
        <end position="21"/>
    </location>
</feature>
<protein>
    <recommendedName>
        <fullName evidence="5">CSLREA domain-containing protein</fullName>
    </recommendedName>
</protein>
<evidence type="ECO:0008006" key="5">
    <source>
        <dbReference type="Google" id="ProtNLM"/>
    </source>
</evidence>
<reference evidence="3 4" key="1">
    <citation type="submission" date="2019-10" db="EMBL/GenBank/DDBJ databases">
        <authorList>
            <person name="Karimi E."/>
        </authorList>
    </citation>
    <scope>NUCLEOTIDE SEQUENCE [LARGE SCALE GENOMIC DNA]</scope>
    <source>
        <strain evidence="3">Acinetobacter sp. 8BE</strain>
    </source>
</reference>